<feature type="transmembrane region" description="Helical" evidence="6">
    <location>
        <begin position="171"/>
        <end position="192"/>
    </location>
</feature>
<dbReference type="PRINTS" id="PR01414">
    <property type="entry name" value="CCMBBIOGNSIS"/>
</dbReference>
<sequence length="232" mass="25579">MGTVCSYTRFFAQVWFLTKKDLLIEWRTKEILTTTVFFAVLIAILCSIACHLSGIPPICIAAPALWLSIAFSSLFSVGRMWQRERDNQAMTVLLLAPIARSSIFLAKVLGMLICTTLMECLVLPVIAVLTHLNLVEILLPLLLLLLLGNIGIAFMGTLFGFMTIRTRARDLAIASVVLPILTPSLLCAVAGTRELLEGAITAEWMDWVLLLLVFDGVAATLSLATFYFLLEE</sequence>
<accession>A0A1L6MYN5</accession>
<feature type="transmembrane region" description="Helical" evidence="6">
    <location>
        <begin position="141"/>
        <end position="164"/>
    </location>
</feature>
<evidence type="ECO:0000313" key="7">
    <source>
        <dbReference type="EMBL" id="APS00643.1"/>
    </source>
</evidence>
<feature type="transmembrane region" description="Helical" evidence="6">
    <location>
        <begin position="102"/>
        <end position="129"/>
    </location>
</feature>
<dbReference type="KEGG" id="pabo:BCY86_08130"/>
<dbReference type="InterPro" id="IPR026031">
    <property type="entry name" value="Cyt_c_CcmB_bac"/>
</dbReference>
<dbReference type="InterPro" id="IPR003544">
    <property type="entry name" value="Cyt_c_biogenesis_CcmB"/>
</dbReference>
<feature type="transmembrane region" description="Helical" evidence="6">
    <location>
        <begin position="60"/>
        <end position="81"/>
    </location>
</feature>
<dbReference type="GO" id="GO:0016020">
    <property type="term" value="C:membrane"/>
    <property type="evidence" value="ECO:0007669"/>
    <property type="project" value="UniProtKB-SubCell"/>
</dbReference>
<evidence type="ECO:0000256" key="2">
    <source>
        <dbReference type="ARBA" id="ARBA00010544"/>
    </source>
</evidence>
<dbReference type="GO" id="GO:0017004">
    <property type="term" value="P:cytochrome complex assembly"/>
    <property type="evidence" value="ECO:0007669"/>
    <property type="project" value="InterPro"/>
</dbReference>
<comment type="subcellular location">
    <subcellularLocation>
        <location evidence="1">Membrane</location>
        <topology evidence="1">Multi-pass membrane protein</topology>
    </subcellularLocation>
</comment>
<dbReference type="PIRSF" id="PIRSF002764">
    <property type="entry name" value="CcmB"/>
    <property type="match status" value="1"/>
</dbReference>
<reference evidence="7 8" key="1">
    <citation type="submission" date="2016-08" db="EMBL/GenBank/DDBJ databases">
        <title>Identification and validation of antigenic proteins from Pajaroellobacter abortibovis using de-novo genome sequence assembly and reverse vaccinology.</title>
        <authorList>
            <person name="Welly B.T."/>
            <person name="Miller M.R."/>
            <person name="Stott J.L."/>
            <person name="Blanchard M.T."/>
            <person name="Islas-Trejo A.D."/>
            <person name="O'Rourke S.M."/>
            <person name="Young A.E."/>
            <person name="Medrano J.F."/>
            <person name="Van Eenennaam A.L."/>
        </authorList>
    </citation>
    <scope>NUCLEOTIDE SEQUENCE [LARGE SCALE GENOMIC DNA]</scope>
    <source>
        <strain evidence="7 8">BTF92-0548A/99-0131</strain>
    </source>
</reference>
<evidence type="ECO:0000256" key="4">
    <source>
        <dbReference type="ARBA" id="ARBA00022989"/>
    </source>
</evidence>
<keyword evidence="8" id="KW-1185">Reference proteome</keyword>
<protein>
    <submittedName>
        <fullName evidence="7">Uncharacterized protein</fullName>
    </submittedName>
</protein>
<keyword evidence="3 6" id="KW-0812">Transmembrane</keyword>
<feature type="transmembrane region" description="Helical" evidence="6">
    <location>
        <begin position="204"/>
        <end position="230"/>
    </location>
</feature>
<name>A0A1L6MYN5_9BACT</name>
<keyword evidence="5 6" id="KW-0472">Membrane</keyword>
<gene>
    <name evidence="7" type="ORF">BCY86_08130</name>
</gene>
<evidence type="ECO:0000256" key="3">
    <source>
        <dbReference type="ARBA" id="ARBA00022692"/>
    </source>
</evidence>
<dbReference type="EMBL" id="CP016908">
    <property type="protein sequence ID" value="APS00643.1"/>
    <property type="molecule type" value="Genomic_DNA"/>
</dbReference>
<dbReference type="GO" id="GO:0015232">
    <property type="term" value="F:heme transmembrane transporter activity"/>
    <property type="evidence" value="ECO:0007669"/>
    <property type="project" value="InterPro"/>
</dbReference>
<feature type="transmembrane region" description="Helical" evidence="6">
    <location>
        <begin position="31"/>
        <end position="54"/>
    </location>
</feature>
<evidence type="ECO:0000256" key="5">
    <source>
        <dbReference type="ARBA" id="ARBA00023136"/>
    </source>
</evidence>
<dbReference type="STRING" id="1882918.BCY86_08130"/>
<keyword evidence="4 6" id="KW-1133">Transmembrane helix</keyword>
<evidence type="ECO:0000256" key="6">
    <source>
        <dbReference type="SAM" id="Phobius"/>
    </source>
</evidence>
<comment type="similarity">
    <text evidence="2">Belongs to the CcmB/CycW/HelB family.</text>
</comment>
<evidence type="ECO:0000256" key="1">
    <source>
        <dbReference type="ARBA" id="ARBA00004141"/>
    </source>
</evidence>
<evidence type="ECO:0000313" key="8">
    <source>
        <dbReference type="Proteomes" id="UP000185544"/>
    </source>
</evidence>
<dbReference type="OrthoDB" id="9812809at2"/>
<dbReference type="Pfam" id="PF03379">
    <property type="entry name" value="CcmB"/>
    <property type="match status" value="1"/>
</dbReference>
<dbReference type="RefSeq" id="WP_075277313.1">
    <property type="nucleotide sequence ID" value="NZ_CP016908.1"/>
</dbReference>
<organism evidence="7 8">
    <name type="scientific">Pajaroellobacter abortibovis</name>
    <dbReference type="NCBI Taxonomy" id="1882918"/>
    <lineage>
        <taxon>Bacteria</taxon>
        <taxon>Pseudomonadati</taxon>
        <taxon>Myxococcota</taxon>
        <taxon>Polyangia</taxon>
        <taxon>Polyangiales</taxon>
        <taxon>Polyangiaceae</taxon>
    </lineage>
</organism>
<proteinExistence type="inferred from homology"/>
<dbReference type="AlphaFoldDB" id="A0A1L6MYN5"/>
<dbReference type="Proteomes" id="UP000185544">
    <property type="component" value="Chromosome"/>
</dbReference>